<dbReference type="Proteomes" id="UP001222027">
    <property type="component" value="Unassembled WGS sequence"/>
</dbReference>
<feature type="compositionally biased region" description="Basic and acidic residues" evidence="1">
    <location>
        <begin position="110"/>
        <end position="149"/>
    </location>
</feature>
<organism evidence="2 3">
    <name type="scientific">Ensete ventricosum</name>
    <name type="common">Abyssinian banana</name>
    <name type="synonym">Musa ensete</name>
    <dbReference type="NCBI Taxonomy" id="4639"/>
    <lineage>
        <taxon>Eukaryota</taxon>
        <taxon>Viridiplantae</taxon>
        <taxon>Streptophyta</taxon>
        <taxon>Embryophyta</taxon>
        <taxon>Tracheophyta</taxon>
        <taxon>Spermatophyta</taxon>
        <taxon>Magnoliopsida</taxon>
        <taxon>Liliopsida</taxon>
        <taxon>Zingiberales</taxon>
        <taxon>Musaceae</taxon>
        <taxon>Ensete</taxon>
    </lineage>
</organism>
<gene>
    <name evidence="2" type="ORF">OPV22_030075</name>
</gene>
<sequence length="175" mass="18244">MGCCSSKKDVATANTVSRRRPLRKESSVAFDSEASSTTTGSTATDDGSKRLLEVNGEVAQLASTESPDEFLSSAKRDAKDSKVSTNPDAGAVGTDRVAMAVDVHGGADASESKTGADETSKALEETSTRGDVDDGESVGEHSADFKEAIFVEEAEEEVAISEEKNSEKAQTVSES</sequence>
<dbReference type="EMBL" id="JAQQAF010000008">
    <property type="protein sequence ID" value="KAJ8467523.1"/>
    <property type="molecule type" value="Genomic_DNA"/>
</dbReference>
<feature type="compositionally biased region" description="Acidic residues" evidence="1">
    <location>
        <begin position="150"/>
        <end position="160"/>
    </location>
</feature>
<dbReference type="AlphaFoldDB" id="A0AAV8QD28"/>
<accession>A0AAV8QD28</accession>
<feature type="region of interest" description="Disordered" evidence="1">
    <location>
        <begin position="1"/>
        <end position="175"/>
    </location>
</feature>
<evidence type="ECO:0000256" key="1">
    <source>
        <dbReference type="SAM" id="MobiDB-lite"/>
    </source>
</evidence>
<evidence type="ECO:0000313" key="2">
    <source>
        <dbReference type="EMBL" id="KAJ8467523.1"/>
    </source>
</evidence>
<name>A0AAV8QD28_ENSVE</name>
<evidence type="ECO:0000313" key="3">
    <source>
        <dbReference type="Proteomes" id="UP001222027"/>
    </source>
</evidence>
<protein>
    <submittedName>
        <fullName evidence="2">Uncharacterized protein</fullName>
    </submittedName>
</protein>
<keyword evidence="3" id="KW-1185">Reference proteome</keyword>
<comment type="caution">
    <text evidence="2">The sequence shown here is derived from an EMBL/GenBank/DDBJ whole genome shotgun (WGS) entry which is preliminary data.</text>
</comment>
<feature type="compositionally biased region" description="Basic and acidic residues" evidence="1">
    <location>
        <begin position="1"/>
        <end position="10"/>
    </location>
</feature>
<reference evidence="2 3" key="1">
    <citation type="submission" date="2022-12" db="EMBL/GenBank/DDBJ databases">
        <title>Chromosome-scale assembly of the Ensete ventricosum genome.</title>
        <authorList>
            <person name="Dussert Y."/>
            <person name="Stocks J."/>
            <person name="Wendawek A."/>
            <person name="Woldeyes F."/>
            <person name="Nichols R.A."/>
            <person name="Borrell J.S."/>
        </authorList>
    </citation>
    <scope>NUCLEOTIDE SEQUENCE [LARGE SCALE GENOMIC DNA]</scope>
    <source>
        <strain evidence="3">cv. Maze</strain>
        <tissue evidence="2">Seeds</tissue>
    </source>
</reference>
<feature type="compositionally biased region" description="Low complexity" evidence="1">
    <location>
        <begin position="31"/>
        <end position="45"/>
    </location>
</feature>
<proteinExistence type="predicted"/>